<feature type="transmembrane region" description="Helical" evidence="12">
    <location>
        <begin position="209"/>
        <end position="232"/>
    </location>
</feature>
<feature type="transmembrane region" description="Helical" evidence="12">
    <location>
        <begin position="144"/>
        <end position="164"/>
    </location>
</feature>
<feature type="region of interest" description="Disordered" evidence="11">
    <location>
        <begin position="92"/>
        <end position="124"/>
    </location>
</feature>
<dbReference type="GO" id="GO:0043337">
    <property type="term" value="F:cardiolipin synthase (CMP-forming)"/>
    <property type="evidence" value="ECO:0007669"/>
    <property type="project" value="TreeGrafter"/>
</dbReference>
<dbReference type="InterPro" id="IPR050324">
    <property type="entry name" value="CDP-alcohol_PTase-I"/>
</dbReference>
<comment type="similarity">
    <text evidence="10">Belongs to the CDP-alcohol phosphatidyltransferase class-I family.</text>
</comment>
<evidence type="ECO:0000256" key="8">
    <source>
        <dbReference type="ARBA" id="ARBA00023209"/>
    </source>
</evidence>
<dbReference type="InterPro" id="IPR048254">
    <property type="entry name" value="CDP_ALCOHOL_P_TRANSF_CS"/>
</dbReference>
<keyword evidence="2" id="KW-0444">Lipid biosynthesis</keyword>
<dbReference type="GO" id="GO:0032049">
    <property type="term" value="P:cardiolipin biosynthetic process"/>
    <property type="evidence" value="ECO:0007669"/>
    <property type="project" value="TreeGrafter"/>
</dbReference>
<dbReference type="InterPro" id="IPR000462">
    <property type="entry name" value="CDP-OH_P_trans"/>
</dbReference>
<evidence type="ECO:0000256" key="5">
    <source>
        <dbReference type="ARBA" id="ARBA00022989"/>
    </source>
</evidence>
<evidence type="ECO:0000256" key="2">
    <source>
        <dbReference type="ARBA" id="ARBA00022516"/>
    </source>
</evidence>
<comment type="subcellular location">
    <subcellularLocation>
        <location evidence="1">Membrane</location>
        <topology evidence="1">Multi-pass membrane protein</topology>
    </subcellularLocation>
</comment>
<dbReference type="GO" id="GO:0005739">
    <property type="term" value="C:mitochondrion"/>
    <property type="evidence" value="ECO:0007669"/>
    <property type="project" value="TreeGrafter"/>
</dbReference>
<dbReference type="Gene3D" id="1.20.120.1760">
    <property type="match status" value="1"/>
</dbReference>
<dbReference type="EMBL" id="HG529563">
    <property type="protein sequence ID" value="CDI53003.1"/>
    <property type="molecule type" value="Genomic_DNA"/>
</dbReference>
<protein>
    <submittedName>
        <fullName evidence="13">Related to CRD1-cardiolipin synthase</fullName>
    </submittedName>
</protein>
<feature type="compositionally biased region" description="Low complexity" evidence="11">
    <location>
        <begin position="94"/>
        <end position="115"/>
    </location>
</feature>
<dbReference type="InterPro" id="IPR043130">
    <property type="entry name" value="CDP-OH_PTrfase_TM_dom"/>
</dbReference>
<evidence type="ECO:0000256" key="12">
    <source>
        <dbReference type="SAM" id="Phobius"/>
    </source>
</evidence>
<name>A0A077R2L6_9BASI</name>
<proteinExistence type="inferred from homology"/>
<dbReference type="PROSITE" id="PS00379">
    <property type="entry name" value="CDP_ALCOHOL_P_TRANSF"/>
    <property type="match status" value="1"/>
</dbReference>
<feature type="transmembrane region" description="Helical" evidence="12">
    <location>
        <begin position="266"/>
        <end position="283"/>
    </location>
</feature>
<keyword evidence="6" id="KW-0443">Lipid metabolism</keyword>
<keyword evidence="9" id="KW-1208">Phospholipid metabolism</keyword>
<sequence>MLLKIGLIGIAAPTGRTTVMSPLRLLGSCKTAWPSRMVSTMPSRNPNTSSDLSPRRRTLCLPILHSQPVISVISLALKPYIPNLLRTFTSTHLARTQPPSQTPSTSTTRSESAPTSTPPQQPLSEDILTIPNLLTISRLALTPYIGYLVATHHFVPAVTLLFIASVTDLLDGWLARKTGKYTVFGSIADPAADKALVTTMVISLAMSGMLPWIVASIILGRDVALVISAFIIRYRTLQEPKTLKRYFNPKLPSATVTPTQISKYNTFLQLLLLGLLTLYPILFPNQQSPTLSFSSTTSTCNTCTISSENKRTVESQGESKLVERTRTSLEQKGLVSPKAKAWIDKAITTLMWITAATTVYSGVGYLGGSGTGKVLAARAHGVTKKVKQSFKKPPPPSQS</sequence>
<keyword evidence="8" id="KW-0594">Phospholipid biosynthesis</keyword>
<evidence type="ECO:0000256" key="4">
    <source>
        <dbReference type="ARBA" id="ARBA00022692"/>
    </source>
</evidence>
<keyword evidence="7 12" id="KW-0472">Membrane</keyword>
<dbReference type="Pfam" id="PF01066">
    <property type="entry name" value="CDP-OH_P_transf"/>
    <property type="match status" value="1"/>
</dbReference>
<keyword evidence="3 10" id="KW-0808">Transferase</keyword>
<evidence type="ECO:0000256" key="10">
    <source>
        <dbReference type="RuleBase" id="RU003750"/>
    </source>
</evidence>
<dbReference type="AlphaFoldDB" id="A0A077R2L6"/>
<evidence type="ECO:0000313" key="13">
    <source>
        <dbReference type="EMBL" id="CDI53003.1"/>
    </source>
</evidence>
<keyword evidence="5 12" id="KW-1133">Transmembrane helix</keyword>
<reference evidence="13" key="1">
    <citation type="journal article" date="2014" name="Genome Biol. Evol.">
        <title>Gene Loss Rather Than Gene Gain Is Associated with a Host Jump from Monocots to Dicots in the Smut Fungus Melanopsichium pennsylvanicum.</title>
        <authorList>
            <person name="Sharma R."/>
            <person name="Mishra B."/>
            <person name="Runge F."/>
            <person name="Thines M."/>
        </authorList>
    </citation>
    <scope>NUCLEOTIDE SEQUENCE</scope>
    <source>
        <strain evidence="13">4</strain>
    </source>
</reference>
<dbReference type="PANTHER" id="PTHR14269">
    <property type="entry name" value="CDP-DIACYLGLYCEROL--GLYCEROL-3-PHOSPHATE 3-PHOSPHATIDYLTRANSFERASE-RELATED"/>
    <property type="match status" value="1"/>
</dbReference>
<evidence type="ECO:0000256" key="6">
    <source>
        <dbReference type="ARBA" id="ARBA00023098"/>
    </source>
</evidence>
<evidence type="ECO:0000256" key="9">
    <source>
        <dbReference type="ARBA" id="ARBA00023264"/>
    </source>
</evidence>
<dbReference type="PANTHER" id="PTHR14269:SF60">
    <property type="entry name" value="CARDIOLIPIN SYNTHASE (CMP-FORMING)"/>
    <property type="match status" value="1"/>
</dbReference>
<evidence type="ECO:0000256" key="11">
    <source>
        <dbReference type="SAM" id="MobiDB-lite"/>
    </source>
</evidence>
<evidence type="ECO:0000256" key="3">
    <source>
        <dbReference type="ARBA" id="ARBA00022679"/>
    </source>
</evidence>
<dbReference type="GO" id="GO:0016020">
    <property type="term" value="C:membrane"/>
    <property type="evidence" value="ECO:0007669"/>
    <property type="project" value="UniProtKB-SubCell"/>
</dbReference>
<evidence type="ECO:0000256" key="1">
    <source>
        <dbReference type="ARBA" id="ARBA00004141"/>
    </source>
</evidence>
<keyword evidence="4 12" id="KW-0812">Transmembrane</keyword>
<organism evidence="13">
    <name type="scientific">Melanopsichium pennsylvanicum 4</name>
    <dbReference type="NCBI Taxonomy" id="1398559"/>
    <lineage>
        <taxon>Eukaryota</taxon>
        <taxon>Fungi</taxon>
        <taxon>Dikarya</taxon>
        <taxon>Basidiomycota</taxon>
        <taxon>Ustilaginomycotina</taxon>
        <taxon>Ustilaginomycetes</taxon>
        <taxon>Ustilaginales</taxon>
        <taxon>Ustilaginaceae</taxon>
        <taxon>Melanopsichium</taxon>
    </lineage>
</organism>
<evidence type="ECO:0000256" key="7">
    <source>
        <dbReference type="ARBA" id="ARBA00023136"/>
    </source>
</evidence>
<accession>A0A077R2L6</accession>